<dbReference type="Proteomes" id="UP001460270">
    <property type="component" value="Unassembled WGS sequence"/>
</dbReference>
<feature type="compositionally biased region" description="Polar residues" evidence="3">
    <location>
        <begin position="876"/>
        <end position="886"/>
    </location>
</feature>
<feature type="region of interest" description="Disordered" evidence="3">
    <location>
        <begin position="474"/>
        <end position="510"/>
    </location>
</feature>
<keyword evidence="4" id="KW-1133">Transmembrane helix</keyword>
<dbReference type="GO" id="GO:0006915">
    <property type="term" value="P:apoptotic process"/>
    <property type="evidence" value="ECO:0007669"/>
    <property type="project" value="InterPro"/>
</dbReference>
<feature type="compositionally biased region" description="Basic and acidic residues" evidence="3">
    <location>
        <begin position="1"/>
        <end position="37"/>
    </location>
</feature>
<dbReference type="InterPro" id="IPR016135">
    <property type="entry name" value="UBQ-conjugating_enzyme/RWD"/>
</dbReference>
<feature type="compositionally biased region" description="Basic and acidic residues" evidence="3">
    <location>
        <begin position="484"/>
        <end position="493"/>
    </location>
</feature>
<dbReference type="EMBL" id="JBBPFD010000013">
    <property type="protein sequence ID" value="KAK7901721.1"/>
    <property type="molecule type" value="Genomic_DNA"/>
</dbReference>
<dbReference type="GO" id="GO:0043066">
    <property type="term" value="P:negative regulation of apoptotic process"/>
    <property type="evidence" value="ECO:0007669"/>
    <property type="project" value="TreeGrafter"/>
</dbReference>
<name>A0AAW0NQW5_9GOBI</name>
<dbReference type="PANTHER" id="PTHR46116">
    <property type="entry name" value="(E3-INDEPENDENT) E2 UBIQUITIN-CONJUGATING ENZYME"/>
    <property type="match status" value="1"/>
</dbReference>
<dbReference type="InterPro" id="IPR022103">
    <property type="entry name" value="BIRC6"/>
</dbReference>
<dbReference type="InterPro" id="IPR000608">
    <property type="entry name" value="UBC"/>
</dbReference>
<dbReference type="PANTHER" id="PTHR46116:SF39">
    <property type="entry name" value="BACULOVIRAL IAP REPEAT-CONTAINING PROTEIN 6"/>
    <property type="match status" value="1"/>
</dbReference>
<keyword evidence="7" id="KW-1185">Reference proteome</keyword>
<evidence type="ECO:0000259" key="5">
    <source>
        <dbReference type="PROSITE" id="PS50127"/>
    </source>
</evidence>
<dbReference type="SMART" id="SM00212">
    <property type="entry name" value="UBCc"/>
    <property type="match status" value="1"/>
</dbReference>
<feature type="region of interest" description="Disordered" evidence="3">
    <location>
        <begin position="1641"/>
        <end position="1660"/>
    </location>
</feature>
<feature type="transmembrane region" description="Helical" evidence="4">
    <location>
        <begin position="1253"/>
        <end position="1279"/>
    </location>
</feature>
<feature type="domain" description="UBC core" evidence="5">
    <location>
        <begin position="1399"/>
        <end position="1564"/>
    </location>
</feature>
<evidence type="ECO:0000313" key="7">
    <source>
        <dbReference type="Proteomes" id="UP001460270"/>
    </source>
</evidence>
<feature type="region of interest" description="Disordered" evidence="3">
    <location>
        <begin position="1"/>
        <end position="49"/>
    </location>
</feature>
<feature type="compositionally biased region" description="Polar residues" evidence="3">
    <location>
        <begin position="1178"/>
        <end position="1190"/>
    </location>
</feature>
<dbReference type="FunFam" id="3.10.110.10:FF:000134">
    <property type="entry name" value="Baculoviral IAP repeat-containing 6"/>
    <property type="match status" value="1"/>
</dbReference>
<feature type="region of interest" description="Disordered" evidence="3">
    <location>
        <begin position="815"/>
        <end position="839"/>
    </location>
</feature>
<dbReference type="GO" id="GO:0032465">
    <property type="term" value="P:regulation of cytokinesis"/>
    <property type="evidence" value="ECO:0007669"/>
    <property type="project" value="InterPro"/>
</dbReference>
<keyword evidence="4" id="KW-0472">Membrane</keyword>
<sequence>MWREKREETKEKARERGERKRRERKSKERVKEQERKKTEKRKRASGLHLTKHENFHGGLDAISVGDGLFTILTTLSKRSSSVNVMLQPILTYMACGYMGRQGSLSTCQLSEPLLWFILRVLDTSEALKAFHDMGGVQLICNNMVTSTRAIVNTARSMVSTIMKFLDSGPGKSSDGNLKARVMTSEPDNAEGLHNFAPLGTITSSSPTAQPAEVLLQATPPHRRARSAAWSYIFLPEEAWCDLTIHLPAAVLLKEIHIQPHLASLATCPSSVSVEISADSLNMLPLSTPVVTSGLTYIKIQLVKAEVASAVCLRLHRPRDASTLGLSQIKLLGLTAFGNTSSATVNNPFLPSEDQVSKTSIGWLRLLHHCLTHVGDLEAMMASSAAPTANLLQTCAALLMSPYCGMHSPNIEAVLVKIGLQSTRIGLKLIDILLRNCAASGTDPASRGQSALLHVPHPPQLLLLTHVLDGNRARALAQPRPPPLSHDDDGKKQQQIELTEDSSRHFKPPVDLSESQLSTLAAASQSPGAIDQLLDSGLPALLVRSLTQFCVNLLVSNDLPVPASQTNERRHHNHHYGSANSASAPLQSRSTLVAELAAPVLRFLTEVGNSHAMKDWLGGAEVNPLWTALLFLLCHSNASCQSLSASSASPPAAAAAAAGVSQQHSAKAGSRFSLASPAQSGGLTTQQRTALENATVAFFLQCISCHPNNQRLMAQVLCELFQSAPQRGSVPVSGNISGFIRRLFLQLMLEDEKVTVFLQSPCPLYKGRINATSHMIQHPMYGAGHKYRTLHLPISTTLAEVLDRVSDTPSITAKLINEQKEDKEKKNHEEKEKMKQDNGFQDNYSVVVASGLKSQSKRALSTPPRPPSRRGRVLSDKLSSGSGTDPNKTISVPVFHLYHKLIPGQPLPPEMTLAQLLTLLYDRKLPQGYQSINLTVKLGSKVICDPGLSKTDSFKRLRTEKGFVSLSRGGAHVPLRRAGLTDDSLLDTGPVQSPLQVFAGMGGLALIAERLPMLTLTSYTDADQFEWVTIEQSGELVYEAPESISSEPPPMAKQQPPSSSSAVQTMSPIPAHSLAAFGLFLRLPGYAEVLLKERKHAQCLLRLVLGVTDDGEGSHILQSPSANVLPTLPFHVLRALFSSTPLTTDDGVLLRRMALEIGAIHLILACLSALSHHAPRNPNAPNSVSEPQMNSCPGGGTSEEQQLYWAKGTGFGTGSTASGWDVEQALTKQRLEEEHVTCLLQSRCNKAEVVTSSLTLILFVVCLFIYVFICLCCSVLASYINPSGSSGAHSSDSDSRSNTAALPGVLQELLSQSCLIPAMSSYLRNDSERKLVECSRKASSRPKPLSVLRSLEEKYVAVMKKLQFDTFEMVSEDDDGKLLFKVNYHYMSQVKNASDSNSAARSRRLAQEAVTLSTSLPLSSCSSVFVRCDEERLDIMKVLITGPADTPYANGCFEFDVYFPQDYPNSPPLVNLETTGGHSVRFNPNLYNDGKVRQKKITNKSTKHHKQPTNNQKKPLQRRQVKKIKQVWRGREREKDTDTIYVIQGPQLFSMYDLLFCVFQVIHKHFYLKRSEILSQCEDWITDIQQYSSDKRVGRTMSHHAAALKRHSAQLREELLKLSCPDGLEPDADEFTDKSSALLTDLTNQDAEKAGGSHDSSDGAL</sequence>
<feature type="compositionally biased region" description="Basic residues" evidence="3">
    <location>
        <begin position="1497"/>
        <end position="1506"/>
    </location>
</feature>
<dbReference type="Gene3D" id="3.10.110.10">
    <property type="entry name" value="Ubiquitin Conjugating Enzyme"/>
    <property type="match status" value="1"/>
</dbReference>
<keyword evidence="2" id="KW-0833">Ubl conjugation pathway</keyword>
<keyword evidence="1" id="KW-0808">Transferase</keyword>
<dbReference type="Pfam" id="PF12356">
    <property type="entry name" value="BIRC6"/>
    <property type="match status" value="1"/>
</dbReference>
<accession>A0AAW0NQW5</accession>
<dbReference type="GO" id="GO:0005634">
    <property type="term" value="C:nucleus"/>
    <property type="evidence" value="ECO:0007669"/>
    <property type="project" value="TreeGrafter"/>
</dbReference>
<feature type="region of interest" description="Disordered" evidence="3">
    <location>
        <begin position="1497"/>
        <end position="1518"/>
    </location>
</feature>
<keyword evidence="4" id="KW-0812">Transmembrane</keyword>
<evidence type="ECO:0000256" key="4">
    <source>
        <dbReference type="SAM" id="Phobius"/>
    </source>
</evidence>
<feature type="compositionally biased region" description="Basic and acidic residues" evidence="3">
    <location>
        <begin position="816"/>
        <end position="835"/>
    </location>
</feature>
<evidence type="ECO:0000256" key="3">
    <source>
        <dbReference type="SAM" id="MobiDB-lite"/>
    </source>
</evidence>
<protein>
    <recommendedName>
        <fullName evidence="5">UBC core domain-containing protein</fullName>
    </recommendedName>
</protein>
<proteinExistence type="predicted"/>
<evidence type="ECO:0000313" key="6">
    <source>
        <dbReference type="EMBL" id="KAK7901721.1"/>
    </source>
</evidence>
<dbReference type="Pfam" id="PF00179">
    <property type="entry name" value="UQ_con"/>
    <property type="match status" value="1"/>
</dbReference>
<feature type="compositionally biased region" description="Basic and acidic residues" evidence="3">
    <location>
        <begin position="1645"/>
        <end position="1660"/>
    </location>
</feature>
<feature type="region of interest" description="Disordered" evidence="3">
    <location>
        <begin position="1041"/>
        <end position="1064"/>
    </location>
</feature>
<gene>
    <name evidence="6" type="ORF">WMY93_018490</name>
</gene>
<evidence type="ECO:0000256" key="2">
    <source>
        <dbReference type="ARBA" id="ARBA00022786"/>
    </source>
</evidence>
<feature type="compositionally biased region" description="Polar residues" evidence="3">
    <location>
        <begin position="1054"/>
        <end position="1064"/>
    </location>
</feature>
<evidence type="ECO:0000256" key="1">
    <source>
        <dbReference type="ARBA" id="ARBA00022679"/>
    </source>
</evidence>
<feature type="region of interest" description="Disordered" evidence="3">
    <location>
        <begin position="851"/>
        <end position="886"/>
    </location>
</feature>
<reference evidence="7" key="1">
    <citation type="submission" date="2024-04" db="EMBL/GenBank/DDBJ databases">
        <title>Salinicola lusitanus LLJ914,a marine bacterium isolated from the Okinawa Trough.</title>
        <authorList>
            <person name="Li J."/>
        </authorList>
    </citation>
    <scope>NUCLEOTIDE SEQUENCE [LARGE SCALE GENOMIC DNA]</scope>
</reference>
<dbReference type="PROSITE" id="PS50127">
    <property type="entry name" value="UBC_2"/>
    <property type="match status" value="1"/>
</dbReference>
<organism evidence="6 7">
    <name type="scientific">Mugilogobius chulae</name>
    <name type="common">yellowstripe goby</name>
    <dbReference type="NCBI Taxonomy" id="88201"/>
    <lineage>
        <taxon>Eukaryota</taxon>
        <taxon>Metazoa</taxon>
        <taxon>Chordata</taxon>
        <taxon>Craniata</taxon>
        <taxon>Vertebrata</taxon>
        <taxon>Euteleostomi</taxon>
        <taxon>Actinopterygii</taxon>
        <taxon>Neopterygii</taxon>
        <taxon>Teleostei</taxon>
        <taxon>Neoteleostei</taxon>
        <taxon>Acanthomorphata</taxon>
        <taxon>Gobiaria</taxon>
        <taxon>Gobiiformes</taxon>
        <taxon>Gobioidei</taxon>
        <taxon>Gobiidae</taxon>
        <taxon>Gobionellinae</taxon>
        <taxon>Mugilogobius</taxon>
    </lineage>
</organism>
<comment type="caution">
    <text evidence="6">The sequence shown here is derived from an EMBL/GenBank/DDBJ whole genome shotgun (WGS) entry which is preliminary data.</text>
</comment>
<dbReference type="GO" id="GO:0004869">
    <property type="term" value="F:cysteine-type endopeptidase inhibitor activity"/>
    <property type="evidence" value="ECO:0007669"/>
    <property type="project" value="TreeGrafter"/>
</dbReference>
<feature type="region of interest" description="Disordered" evidence="3">
    <location>
        <begin position="1176"/>
        <end position="1196"/>
    </location>
</feature>
<dbReference type="SUPFAM" id="SSF54495">
    <property type="entry name" value="UBC-like"/>
    <property type="match status" value="1"/>
</dbReference>
<dbReference type="GO" id="GO:0004842">
    <property type="term" value="F:ubiquitin-protein transferase activity"/>
    <property type="evidence" value="ECO:0007669"/>
    <property type="project" value="InterPro"/>
</dbReference>